<proteinExistence type="predicted"/>
<dbReference type="Proteomes" id="UP000696931">
    <property type="component" value="Unassembled WGS sequence"/>
</dbReference>
<sequence>MKHEKASVAAEFAAVTEHWRPRVVARLNGQEVKVAKFRGPFVWHRHDDADEMFLVWRGTFDMEFRDRTVTLSPGEMIVVPRGVEHRPNAAEEVEVMLFEPQGTRNTGNVEHPAFTAPQPPEGDAK</sequence>
<dbReference type="Gene3D" id="2.60.120.10">
    <property type="entry name" value="Jelly Rolls"/>
    <property type="match status" value="1"/>
</dbReference>
<name>A0A933SEQ4_UNCEI</name>
<dbReference type="Pfam" id="PF07883">
    <property type="entry name" value="Cupin_2"/>
    <property type="match status" value="1"/>
</dbReference>
<reference evidence="3" key="1">
    <citation type="submission" date="2020-07" db="EMBL/GenBank/DDBJ databases">
        <title>Huge and variable diversity of episymbiotic CPR bacteria and DPANN archaea in groundwater ecosystems.</title>
        <authorList>
            <person name="He C.Y."/>
            <person name="Keren R."/>
            <person name="Whittaker M."/>
            <person name="Farag I.F."/>
            <person name="Doudna J."/>
            <person name="Cate J.H.D."/>
            <person name="Banfield J.F."/>
        </authorList>
    </citation>
    <scope>NUCLEOTIDE SEQUENCE</scope>
    <source>
        <strain evidence="3">NC_groundwater_1813_Pr3_B-0.1um_71_17</strain>
    </source>
</reference>
<dbReference type="InterPro" id="IPR011051">
    <property type="entry name" value="RmlC_Cupin_sf"/>
</dbReference>
<accession>A0A933SEQ4</accession>
<gene>
    <name evidence="3" type="ORF">HZA61_12865</name>
</gene>
<evidence type="ECO:0000313" key="4">
    <source>
        <dbReference type="Proteomes" id="UP000696931"/>
    </source>
</evidence>
<evidence type="ECO:0000259" key="2">
    <source>
        <dbReference type="Pfam" id="PF07883"/>
    </source>
</evidence>
<feature type="region of interest" description="Disordered" evidence="1">
    <location>
        <begin position="102"/>
        <end position="125"/>
    </location>
</feature>
<organism evidence="3 4">
    <name type="scientific">Eiseniibacteriota bacterium</name>
    <dbReference type="NCBI Taxonomy" id="2212470"/>
    <lineage>
        <taxon>Bacteria</taxon>
        <taxon>Candidatus Eiseniibacteriota</taxon>
    </lineage>
</organism>
<dbReference type="SUPFAM" id="SSF51182">
    <property type="entry name" value="RmlC-like cupins"/>
    <property type="match status" value="1"/>
</dbReference>
<dbReference type="AlphaFoldDB" id="A0A933SEQ4"/>
<dbReference type="CDD" id="cd02226">
    <property type="entry name" value="cupin_YdbB-like"/>
    <property type="match status" value="1"/>
</dbReference>
<dbReference type="PANTHER" id="PTHR36114:SF1">
    <property type="entry name" value="16.7 KDA PROTEIN IN WHIE LOCUS"/>
    <property type="match status" value="1"/>
</dbReference>
<dbReference type="InterPro" id="IPR052044">
    <property type="entry name" value="PKS_Associated_Protein"/>
</dbReference>
<dbReference type="EMBL" id="JACRIW010000091">
    <property type="protein sequence ID" value="MBI5170373.1"/>
    <property type="molecule type" value="Genomic_DNA"/>
</dbReference>
<dbReference type="PANTHER" id="PTHR36114">
    <property type="entry name" value="16.7 KDA PROTEIN IN WHIE LOCUS"/>
    <property type="match status" value="1"/>
</dbReference>
<dbReference type="InterPro" id="IPR013096">
    <property type="entry name" value="Cupin_2"/>
</dbReference>
<feature type="domain" description="Cupin type-2" evidence="2">
    <location>
        <begin position="41"/>
        <end position="97"/>
    </location>
</feature>
<evidence type="ECO:0000256" key="1">
    <source>
        <dbReference type="SAM" id="MobiDB-lite"/>
    </source>
</evidence>
<comment type="caution">
    <text evidence="3">The sequence shown here is derived from an EMBL/GenBank/DDBJ whole genome shotgun (WGS) entry which is preliminary data.</text>
</comment>
<dbReference type="InterPro" id="IPR014710">
    <property type="entry name" value="RmlC-like_jellyroll"/>
</dbReference>
<evidence type="ECO:0000313" key="3">
    <source>
        <dbReference type="EMBL" id="MBI5170373.1"/>
    </source>
</evidence>
<protein>
    <submittedName>
        <fullName evidence="3">Cupin domain-containing protein</fullName>
    </submittedName>
</protein>